<keyword evidence="4 6" id="KW-1133">Transmembrane helix</keyword>
<keyword evidence="8" id="KW-1185">Reference proteome</keyword>
<feature type="transmembrane region" description="Helical" evidence="6">
    <location>
        <begin position="121"/>
        <end position="139"/>
    </location>
</feature>
<evidence type="ECO:0000313" key="7">
    <source>
        <dbReference type="EMBL" id="BDG01120.1"/>
    </source>
</evidence>
<dbReference type="Pfam" id="PF01027">
    <property type="entry name" value="Bax1-I"/>
    <property type="match status" value="1"/>
</dbReference>
<evidence type="ECO:0000256" key="2">
    <source>
        <dbReference type="ARBA" id="ARBA00010350"/>
    </source>
</evidence>
<dbReference type="PANTHER" id="PTHR23291:SF50">
    <property type="entry name" value="PROTEIN LIFEGUARD 4"/>
    <property type="match status" value="1"/>
</dbReference>
<feature type="transmembrane region" description="Helical" evidence="6">
    <location>
        <begin position="177"/>
        <end position="193"/>
    </location>
</feature>
<evidence type="ECO:0000256" key="3">
    <source>
        <dbReference type="ARBA" id="ARBA00022692"/>
    </source>
</evidence>
<name>A0ABM7WNT4_9BACT</name>
<reference evidence="8" key="1">
    <citation type="journal article" date="2022" name="Int. J. Syst. Evol. Microbiol.">
        <title>Anaeromyxobacter oryzae sp. nov., Anaeromyxobacter diazotrophicus sp. nov. and Anaeromyxobacter paludicola sp. nov., isolated from paddy soils.</title>
        <authorList>
            <person name="Itoh H."/>
            <person name="Xu Z."/>
            <person name="Mise K."/>
            <person name="Masuda Y."/>
            <person name="Ushijima N."/>
            <person name="Hayakawa C."/>
            <person name="Shiratori Y."/>
            <person name="Senoo K."/>
        </authorList>
    </citation>
    <scope>NUCLEOTIDE SEQUENCE [LARGE SCALE GENOMIC DNA]</scope>
    <source>
        <strain evidence="8">Red232</strain>
    </source>
</reference>
<dbReference type="Proteomes" id="UP001162891">
    <property type="component" value="Chromosome"/>
</dbReference>
<dbReference type="PANTHER" id="PTHR23291">
    <property type="entry name" value="BAX INHIBITOR-RELATED"/>
    <property type="match status" value="1"/>
</dbReference>
<dbReference type="CDD" id="cd10432">
    <property type="entry name" value="BI-1-like_bacterial"/>
    <property type="match status" value="1"/>
</dbReference>
<evidence type="ECO:0000256" key="6">
    <source>
        <dbReference type="RuleBase" id="RU004379"/>
    </source>
</evidence>
<proteinExistence type="inferred from homology"/>
<comment type="subcellular location">
    <subcellularLocation>
        <location evidence="1">Membrane</location>
        <topology evidence="1">Multi-pass membrane protein</topology>
    </subcellularLocation>
</comment>
<evidence type="ECO:0000313" key="8">
    <source>
        <dbReference type="Proteomes" id="UP001162891"/>
    </source>
</evidence>
<keyword evidence="3 6" id="KW-0812">Transmembrane</keyword>
<feature type="transmembrane region" description="Helical" evidence="6">
    <location>
        <begin position="213"/>
        <end position="234"/>
    </location>
</feature>
<keyword evidence="5 6" id="KW-0472">Membrane</keyword>
<accession>A0ABM7WNT4</accession>
<feature type="transmembrane region" description="Helical" evidence="6">
    <location>
        <begin position="151"/>
        <end position="170"/>
    </location>
</feature>
<feature type="transmembrane region" description="Helical" evidence="6">
    <location>
        <begin position="66"/>
        <end position="86"/>
    </location>
</feature>
<evidence type="ECO:0000256" key="1">
    <source>
        <dbReference type="ARBA" id="ARBA00004141"/>
    </source>
</evidence>
<sequence length="239" mass="24944">MPFDPAPPYRQPAARTVLVRGASDVERGFMAAVYRWMTLGLGVTALLAVAVASSPDAIRLVFGNRILFFGLILAELGLVIALSAAVNRLSAAAAGGLFLVYSALNGVTLSIVLLAYTGTSVALAFGATAGTFGVMSVYGTVTKRDLSSWSSFLFMGLIGIVIASVVNIFLRSSMMSFVISCAGVLVFTGLAAYDTQKLRTIARAGGATGAVAVNGALALYLDFVNLFLMLLRLLGGRRD</sequence>
<protein>
    <submittedName>
        <fullName evidence="7">Membrane protein</fullName>
    </submittedName>
</protein>
<dbReference type="EMBL" id="AP025591">
    <property type="protein sequence ID" value="BDG01120.1"/>
    <property type="molecule type" value="Genomic_DNA"/>
</dbReference>
<feature type="transmembrane region" description="Helical" evidence="6">
    <location>
        <begin position="92"/>
        <end position="114"/>
    </location>
</feature>
<feature type="transmembrane region" description="Helical" evidence="6">
    <location>
        <begin position="33"/>
        <end position="54"/>
    </location>
</feature>
<dbReference type="InterPro" id="IPR006214">
    <property type="entry name" value="Bax_inhibitor_1-related"/>
</dbReference>
<dbReference type="RefSeq" id="WP_248357509.1">
    <property type="nucleotide sequence ID" value="NZ_AP025591.1"/>
</dbReference>
<comment type="similarity">
    <text evidence="2 6">Belongs to the BI1 family.</text>
</comment>
<evidence type="ECO:0000256" key="5">
    <source>
        <dbReference type="ARBA" id="ARBA00023136"/>
    </source>
</evidence>
<gene>
    <name evidence="7" type="ORF">AMOR_01160</name>
</gene>
<evidence type="ECO:0000256" key="4">
    <source>
        <dbReference type="ARBA" id="ARBA00022989"/>
    </source>
</evidence>
<organism evidence="7 8">
    <name type="scientific">Anaeromyxobacter oryzae</name>
    <dbReference type="NCBI Taxonomy" id="2918170"/>
    <lineage>
        <taxon>Bacteria</taxon>
        <taxon>Pseudomonadati</taxon>
        <taxon>Myxococcota</taxon>
        <taxon>Myxococcia</taxon>
        <taxon>Myxococcales</taxon>
        <taxon>Cystobacterineae</taxon>
        <taxon>Anaeromyxobacteraceae</taxon>
        <taxon>Anaeromyxobacter</taxon>
    </lineage>
</organism>